<reference evidence="2 3" key="1">
    <citation type="submission" date="2023-10" db="EMBL/GenBank/DDBJ databases">
        <authorList>
            <person name="Maclean D."/>
            <person name="Macfadyen A."/>
        </authorList>
    </citation>
    <scope>NUCLEOTIDE SEQUENCE [LARGE SCALE GENOMIC DNA]</scope>
</reference>
<evidence type="ECO:0000313" key="3">
    <source>
        <dbReference type="Proteomes" id="UP001314263"/>
    </source>
</evidence>
<gene>
    <name evidence="2" type="ORF">CVIRNUC_004124</name>
</gene>
<dbReference type="EMBL" id="CAUYUE010000005">
    <property type="protein sequence ID" value="CAK0774002.1"/>
    <property type="molecule type" value="Genomic_DNA"/>
</dbReference>
<dbReference type="AlphaFoldDB" id="A0AAV1I4U7"/>
<protein>
    <submittedName>
        <fullName evidence="2">Uncharacterized protein</fullName>
    </submittedName>
</protein>
<organism evidence="2 3">
    <name type="scientific">Coccomyxa viridis</name>
    <dbReference type="NCBI Taxonomy" id="1274662"/>
    <lineage>
        <taxon>Eukaryota</taxon>
        <taxon>Viridiplantae</taxon>
        <taxon>Chlorophyta</taxon>
        <taxon>core chlorophytes</taxon>
        <taxon>Trebouxiophyceae</taxon>
        <taxon>Trebouxiophyceae incertae sedis</taxon>
        <taxon>Coccomyxaceae</taxon>
        <taxon>Coccomyxa</taxon>
    </lineage>
</organism>
<feature type="compositionally biased region" description="Basic and acidic residues" evidence="1">
    <location>
        <begin position="69"/>
        <end position="80"/>
    </location>
</feature>
<feature type="region of interest" description="Disordered" evidence="1">
    <location>
        <begin position="54"/>
        <end position="80"/>
    </location>
</feature>
<dbReference type="Proteomes" id="UP001314263">
    <property type="component" value="Unassembled WGS sequence"/>
</dbReference>
<keyword evidence="3" id="KW-1185">Reference proteome</keyword>
<proteinExistence type="predicted"/>
<name>A0AAV1I4U7_9CHLO</name>
<evidence type="ECO:0000256" key="1">
    <source>
        <dbReference type="SAM" id="MobiDB-lite"/>
    </source>
</evidence>
<evidence type="ECO:0000313" key="2">
    <source>
        <dbReference type="EMBL" id="CAK0774002.1"/>
    </source>
</evidence>
<comment type="caution">
    <text evidence="2">The sequence shown here is derived from an EMBL/GenBank/DDBJ whole genome shotgun (WGS) entry which is preliminary data.</text>
</comment>
<accession>A0AAV1I4U7</accession>
<feature type="compositionally biased region" description="Acidic residues" evidence="1">
    <location>
        <begin position="58"/>
        <end position="68"/>
    </location>
</feature>
<sequence>MCITICTIAKPFVWCHHRGEALREQNVLKIIAAENREAVTYLSARIDRLEAGSPADSFVDDSADESDDSDGHDGSSLHMT</sequence>